<dbReference type="Gene3D" id="3.30.450.20">
    <property type="entry name" value="PAS domain"/>
    <property type="match status" value="1"/>
</dbReference>
<dbReference type="SUPFAM" id="SSF55785">
    <property type="entry name" value="PYP-like sensor domain (PAS domain)"/>
    <property type="match status" value="1"/>
</dbReference>
<keyword evidence="2" id="KW-0812">Transmembrane</keyword>
<dbReference type="FunFam" id="3.30.70.270:FF:000001">
    <property type="entry name" value="Diguanylate cyclase domain protein"/>
    <property type="match status" value="1"/>
</dbReference>
<dbReference type="PROSITE" id="PS50887">
    <property type="entry name" value="GGDEF"/>
    <property type="match status" value="1"/>
</dbReference>
<dbReference type="NCBIfam" id="TIGR00229">
    <property type="entry name" value="sensory_box"/>
    <property type="match status" value="1"/>
</dbReference>
<dbReference type="PROSITE" id="PS50883">
    <property type="entry name" value="EAL"/>
    <property type="match status" value="1"/>
</dbReference>
<dbReference type="InterPro" id="IPR035965">
    <property type="entry name" value="PAS-like_dom_sf"/>
</dbReference>
<keyword evidence="2" id="KW-1133">Transmembrane helix</keyword>
<dbReference type="SMART" id="SM00091">
    <property type="entry name" value="PAS"/>
    <property type="match status" value="1"/>
</dbReference>
<evidence type="ECO:0000313" key="7">
    <source>
        <dbReference type="Proteomes" id="UP000811899"/>
    </source>
</evidence>
<dbReference type="GO" id="GO:0071111">
    <property type="term" value="F:cyclic-guanylate-specific phosphodiesterase activity"/>
    <property type="evidence" value="ECO:0007669"/>
    <property type="project" value="UniProtKB-EC"/>
</dbReference>
<dbReference type="InterPro" id="IPR001633">
    <property type="entry name" value="EAL_dom"/>
</dbReference>
<feature type="transmembrane region" description="Helical" evidence="2">
    <location>
        <begin position="12"/>
        <end position="35"/>
    </location>
</feature>
<dbReference type="Pfam" id="PF00990">
    <property type="entry name" value="GGDEF"/>
    <property type="match status" value="1"/>
</dbReference>
<evidence type="ECO:0000256" key="2">
    <source>
        <dbReference type="SAM" id="Phobius"/>
    </source>
</evidence>
<feature type="domain" description="PAS" evidence="3">
    <location>
        <begin position="309"/>
        <end position="379"/>
    </location>
</feature>
<dbReference type="SUPFAM" id="SSF141868">
    <property type="entry name" value="EAL domain-like"/>
    <property type="match status" value="1"/>
</dbReference>
<keyword evidence="2" id="KW-0472">Membrane</keyword>
<sequence length="868" mass="97048">MPKAIRKLPLPIVVFGLTLILICAGARFFIIESFIQLEKREMQRNVDRAVRLISEDIDHLNTLCSDYSGWDDAYKFVQDRNNKFIVDNLSPETFAKLRLSVLSYYDFQGAPVYEGAYDLDHGIGAKFPASLREHLVHTQTLTNFAAPSDNRFGILNLPEGVLLVVAKPVITSSYKGPIKGTLVMGRFLSPKTVARIADNLKLPLKIVAIDNKPQSEEFAQVRQLLAAGQKLALKTDQSGQIYGYTMLAGLSGEPALILRVDAHRSIYHEGEKSVAYFLGWIIICGGMVTGIFAWSVRRLADSHKETERSEERHRLVVERTDQGILLVDPGTHIVLDANPAFCLLVGQSLQDLVGTSAFTFINGDKSSIDETIERAKHEKRELSLIHRDGTKLVSEISITSIPTETGTADCYMFHDISMQRRFQDELLHQATHDQLTGLPNRSLLNDRMVQAITGARRRGDLVALLLIDLDHFKVVNDTMGHATGDMLLKSVANRLLSFVRSSDTLARFGGDEFVILLTCISNMSDIITVAENFSGLLAIPFVIQDRDYFMTASVGIAVFPDDGDSIDVLVKKADTAMYNAKELGRNGFQFFAEEMNLKMNSRLRVETQMRRALERNEMQLHYQPKLDIRSGTINGLEALIRWHNDSLGMVSPAEFIPIAEASGLIVQIGEWVLETACKQTLIWHNMGHASLRVSVNISTRQFVRPEFVDRIADIIEKCGLPAQFVDLEITESALTHNISETITILQRLKAMGVTISIDDFGTGYSSLNYLKRFPIDTLKIDKSFVDDVVERTEDAAIVATIIAMAHHMNLNVVAEGVETLEQLDLLKKGGCEEIQGYLFCKPQTAEGLTDFLESFRRKGCTLLKYKNR</sequence>
<comment type="catalytic activity">
    <reaction evidence="1">
        <text>3',3'-c-di-GMP + H2O = 5'-phosphoguanylyl(3'-&gt;5')guanosine + H(+)</text>
        <dbReference type="Rhea" id="RHEA:24902"/>
        <dbReference type="ChEBI" id="CHEBI:15377"/>
        <dbReference type="ChEBI" id="CHEBI:15378"/>
        <dbReference type="ChEBI" id="CHEBI:58754"/>
        <dbReference type="ChEBI" id="CHEBI:58805"/>
        <dbReference type="EC" id="3.1.4.52"/>
    </reaction>
    <physiologicalReaction direction="left-to-right" evidence="1">
        <dbReference type="Rhea" id="RHEA:24903"/>
    </physiologicalReaction>
</comment>
<dbReference type="SMART" id="SM00052">
    <property type="entry name" value="EAL"/>
    <property type="match status" value="1"/>
</dbReference>
<organism evidence="6 7">
    <name type="scientific">Geoanaerobacter pelophilus</name>
    <dbReference type="NCBI Taxonomy" id="60036"/>
    <lineage>
        <taxon>Bacteria</taxon>
        <taxon>Pseudomonadati</taxon>
        <taxon>Thermodesulfobacteriota</taxon>
        <taxon>Desulfuromonadia</taxon>
        <taxon>Geobacterales</taxon>
        <taxon>Geobacteraceae</taxon>
        <taxon>Geoanaerobacter</taxon>
    </lineage>
</organism>
<dbReference type="FunFam" id="3.20.20.450:FF:000001">
    <property type="entry name" value="Cyclic di-GMP phosphodiesterase yahA"/>
    <property type="match status" value="1"/>
</dbReference>
<dbReference type="Proteomes" id="UP000811899">
    <property type="component" value="Unassembled WGS sequence"/>
</dbReference>
<dbReference type="CDD" id="cd01948">
    <property type="entry name" value="EAL"/>
    <property type="match status" value="1"/>
</dbReference>
<dbReference type="SUPFAM" id="SSF55073">
    <property type="entry name" value="Nucleotide cyclase"/>
    <property type="match status" value="1"/>
</dbReference>
<evidence type="ECO:0000259" key="3">
    <source>
        <dbReference type="PROSITE" id="PS50112"/>
    </source>
</evidence>
<dbReference type="AlphaFoldDB" id="A0AAW4L2Y4"/>
<dbReference type="CDD" id="cd00130">
    <property type="entry name" value="PAS"/>
    <property type="match status" value="1"/>
</dbReference>
<feature type="domain" description="GGDEF" evidence="5">
    <location>
        <begin position="460"/>
        <end position="593"/>
    </location>
</feature>
<dbReference type="Gene3D" id="3.30.70.270">
    <property type="match status" value="1"/>
</dbReference>
<dbReference type="InterPro" id="IPR029787">
    <property type="entry name" value="Nucleotide_cyclase"/>
</dbReference>
<dbReference type="InterPro" id="IPR000014">
    <property type="entry name" value="PAS"/>
</dbReference>
<dbReference type="Pfam" id="PF05228">
    <property type="entry name" value="CHASE4"/>
    <property type="match status" value="1"/>
</dbReference>
<dbReference type="Gene3D" id="3.20.20.450">
    <property type="entry name" value="EAL domain"/>
    <property type="match status" value="1"/>
</dbReference>
<gene>
    <name evidence="6" type="ORF">KI809_13410</name>
</gene>
<dbReference type="SMART" id="SM00267">
    <property type="entry name" value="GGDEF"/>
    <property type="match status" value="1"/>
</dbReference>
<dbReference type="PROSITE" id="PS50112">
    <property type="entry name" value="PAS"/>
    <property type="match status" value="1"/>
</dbReference>
<evidence type="ECO:0000259" key="4">
    <source>
        <dbReference type="PROSITE" id="PS50883"/>
    </source>
</evidence>
<feature type="domain" description="EAL" evidence="4">
    <location>
        <begin position="602"/>
        <end position="856"/>
    </location>
</feature>
<evidence type="ECO:0000313" key="6">
    <source>
        <dbReference type="EMBL" id="MBT0665298.1"/>
    </source>
</evidence>
<dbReference type="InterPro" id="IPR035919">
    <property type="entry name" value="EAL_sf"/>
</dbReference>
<keyword evidence="7" id="KW-1185">Reference proteome</keyword>
<evidence type="ECO:0000259" key="5">
    <source>
        <dbReference type="PROSITE" id="PS50887"/>
    </source>
</evidence>
<dbReference type="PANTHER" id="PTHR44757:SF2">
    <property type="entry name" value="BIOFILM ARCHITECTURE MAINTENANCE PROTEIN MBAA"/>
    <property type="match status" value="1"/>
</dbReference>
<dbReference type="InterPro" id="IPR007892">
    <property type="entry name" value="CHASE4"/>
</dbReference>
<name>A0AAW4L2Y4_9BACT</name>
<accession>A0AAW4L2Y4</accession>
<proteinExistence type="predicted"/>
<comment type="caution">
    <text evidence="6">The sequence shown here is derived from an EMBL/GenBank/DDBJ whole genome shotgun (WGS) entry which is preliminary data.</text>
</comment>
<dbReference type="GO" id="GO:0071732">
    <property type="term" value="P:cellular response to nitric oxide"/>
    <property type="evidence" value="ECO:0007669"/>
    <property type="project" value="UniProtKB-ARBA"/>
</dbReference>
<dbReference type="Pfam" id="PF13426">
    <property type="entry name" value="PAS_9"/>
    <property type="match status" value="1"/>
</dbReference>
<dbReference type="CDD" id="cd01949">
    <property type="entry name" value="GGDEF"/>
    <property type="match status" value="1"/>
</dbReference>
<dbReference type="Pfam" id="PF00563">
    <property type="entry name" value="EAL"/>
    <property type="match status" value="1"/>
</dbReference>
<dbReference type="InterPro" id="IPR043128">
    <property type="entry name" value="Rev_trsase/Diguanyl_cyclase"/>
</dbReference>
<protein>
    <submittedName>
        <fullName evidence="6">EAL domain-containing protein</fullName>
    </submittedName>
</protein>
<dbReference type="PANTHER" id="PTHR44757">
    <property type="entry name" value="DIGUANYLATE CYCLASE DGCP"/>
    <property type="match status" value="1"/>
</dbReference>
<feature type="transmembrane region" description="Helical" evidence="2">
    <location>
        <begin position="274"/>
        <end position="296"/>
    </location>
</feature>
<dbReference type="InterPro" id="IPR000160">
    <property type="entry name" value="GGDEF_dom"/>
</dbReference>
<dbReference type="NCBIfam" id="TIGR00254">
    <property type="entry name" value="GGDEF"/>
    <property type="match status" value="1"/>
</dbReference>
<dbReference type="EMBL" id="JAHCVJ010000005">
    <property type="protein sequence ID" value="MBT0665298.1"/>
    <property type="molecule type" value="Genomic_DNA"/>
</dbReference>
<reference evidence="6 7" key="1">
    <citation type="submission" date="2021-05" db="EMBL/GenBank/DDBJ databases">
        <title>The draft genome of Geobacter pelophilus DSM 12255.</title>
        <authorList>
            <person name="Xu Z."/>
            <person name="Masuda Y."/>
            <person name="Itoh H."/>
            <person name="Senoo K."/>
        </authorList>
    </citation>
    <scope>NUCLEOTIDE SEQUENCE [LARGE SCALE GENOMIC DNA]</scope>
    <source>
        <strain evidence="6 7">DSM 12255</strain>
    </source>
</reference>
<evidence type="ECO:0000256" key="1">
    <source>
        <dbReference type="ARBA" id="ARBA00051114"/>
    </source>
</evidence>
<dbReference type="InterPro" id="IPR052155">
    <property type="entry name" value="Biofilm_reg_signaling"/>
</dbReference>